<evidence type="ECO:0000256" key="3">
    <source>
        <dbReference type="ARBA" id="ARBA00022692"/>
    </source>
</evidence>
<gene>
    <name evidence="9" type="ORF">GCM10007269_25690</name>
</gene>
<dbReference type="Pfam" id="PF13396">
    <property type="entry name" value="PLDc_N"/>
    <property type="match status" value="1"/>
</dbReference>
<evidence type="ECO:0000256" key="6">
    <source>
        <dbReference type="SAM" id="Phobius"/>
    </source>
</evidence>
<evidence type="ECO:0000313" key="9">
    <source>
        <dbReference type="EMBL" id="GGD81767.1"/>
    </source>
</evidence>
<feature type="transmembrane region" description="Helical" evidence="6">
    <location>
        <begin position="12"/>
        <end position="35"/>
    </location>
</feature>
<keyword evidence="5 6" id="KW-0472">Membrane</keyword>
<evidence type="ECO:0000313" key="10">
    <source>
        <dbReference type="Proteomes" id="UP000629365"/>
    </source>
</evidence>
<evidence type="ECO:0000256" key="5">
    <source>
        <dbReference type="ARBA" id="ARBA00023136"/>
    </source>
</evidence>
<keyword evidence="3 6" id="KW-0812">Transmembrane</keyword>
<dbReference type="InterPro" id="IPR018649">
    <property type="entry name" value="SHOCT"/>
</dbReference>
<sequence length="130" mass="14705">MSFWESVWSIFWWMFWAYIFIAYLLALFTVLIDIFRDHKLNGWAKAVWILFLVFVPFITVLVYVIARGSGMGERASKTYRDEKAASDAYIRDVAGSAPDPAQQIEKASQLLASGAITDAEFAQIKAKALA</sequence>
<dbReference type="Proteomes" id="UP000629365">
    <property type="component" value="Unassembled WGS sequence"/>
</dbReference>
<accession>A0ABQ1RXA9</accession>
<keyword evidence="10" id="KW-1185">Reference proteome</keyword>
<keyword evidence="2" id="KW-1003">Cell membrane</keyword>
<organism evidence="9 10">
    <name type="scientific">Microbacterium murale</name>
    <dbReference type="NCBI Taxonomy" id="1081040"/>
    <lineage>
        <taxon>Bacteria</taxon>
        <taxon>Bacillati</taxon>
        <taxon>Actinomycetota</taxon>
        <taxon>Actinomycetes</taxon>
        <taxon>Micrococcales</taxon>
        <taxon>Microbacteriaceae</taxon>
        <taxon>Microbacterium</taxon>
    </lineage>
</organism>
<feature type="transmembrane region" description="Helical" evidence="6">
    <location>
        <begin position="47"/>
        <end position="66"/>
    </location>
</feature>
<dbReference type="InterPro" id="IPR027379">
    <property type="entry name" value="CLS_N"/>
</dbReference>
<name>A0ABQ1RXA9_9MICO</name>
<proteinExistence type="predicted"/>
<evidence type="ECO:0000259" key="7">
    <source>
        <dbReference type="Pfam" id="PF09851"/>
    </source>
</evidence>
<reference evidence="10" key="1">
    <citation type="journal article" date="2019" name="Int. J. Syst. Evol. Microbiol.">
        <title>The Global Catalogue of Microorganisms (GCM) 10K type strain sequencing project: providing services to taxonomists for standard genome sequencing and annotation.</title>
        <authorList>
            <consortium name="The Broad Institute Genomics Platform"/>
            <consortium name="The Broad Institute Genome Sequencing Center for Infectious Disease"/>
            <person name="Wu L."/>
            <person name="Ma J."/>
        </authorList>
    </citation>
    <scope>NUCLEOTIDE SEQUENCE [LARGE SCALE GENOMIC DNA]</scope>
    <source>
        <strain evidence="10">CCM 7640</strain>
    </source>
</reference>
<dbReference type="Pfam" id="PF09851">
    <property type="entry name" value="SHOCT"/>
    <property type="match status" value="1"/>
</dbReference>
<evidence type="ECO:0000256" key="4">
    <source>
        <dbReference type="ARBA" id="ARBA00022989"/>
    </source>
</evidence>
<dbReference type="EMBL" id="BMCM01000004">
    <property type="protein sequence ID" value="GGD81767.1"/>
    <property type="molecule type" value="Genomic_DNA"/>
</dbReference>
<feature type="domain" description="SHOCT" evidence="7">
    <location>
        <begin position="102"/>
        <end position="129"/>
    </location>
</feature>
<feature type="domain" description="Cardiolipin synthase N-terminal" evidence="8">
    <location>
        <begin position="28"/>
        <end position="67"/>
    </location>
</feature>
<evidence type="ECO:0000256" key="2">
    <source>
        <dbReference type="ARBA" id="ARBA00022475"/>
    </source>
</evidence>
<evidence type="ECO:0000259" key="8">
    <source>
        <dbReference type="Pfam" id="PF13396"/>
    </source>
</evidence>
<comment type="caution">
    <text evidence="9">The sequence shown here is derived from an EMBL/GenBank/DDBJ whole genome shotgun (WGS) entry which is preliminary data.</text>
</comment>
<protein>
    <submittedName>
        <fullName evidence="9">Membrane protein</fullName>
    </submittedName>
</protein>
<keyword evidence="4 6" id="KW-1133">Transmembrane helix</keyword>
<comment type="subcellular location">
    <subcellularLocation>
        <location evidence="1">Cell membrane</location>
        <topology evidence="1">Multi-pass membrane protein</topology>
    </subcellularLocation>
</comment>
<evidence type="ECO:0000256" key="1">
    <source>
        <dbReference type="ARBA" id="ARBA00004651"/>
    </source>
</evidence>